<evidence type="ECO:0000313" key="3">
    <source>
        <dbReference type="EMBL" id="KUG02686.1"/>
    </source>
</evidence>
<organism evidence="3">
    <name type="scientific">hydrocarbon metagenome</name>
    <dbReference type="NCBI Taxonomy" id="938273"/>
    <lineage>
        <taxon>unclassified sequences</taxon>
        <taxon>metagenomes</taxon>
        <taxon>ecological metagenomes</taxon>
    </lineage>
</organism>
<dbReference type="CDD" id="cd04496">
    <property type="entry name" value="SSB_OBF"/>
    <property type="match status" value="1"/>
</dbReference>
<sequence length="148" mass="16578">MLNRVILIGRLTQDPELRYTQNGTAVASFTVAVNRKFKRDEADFIPVVVWNKPAENCANYLGKGRLVAVEGRLQIRSYETQDGQRRRVSEIVADEVKFLDRGGTSSGTNSAPTSSVKDAADDWGKFGRDVNRTDIDIVDQNEEDEIPF</sequence>
<dbReference type="PROSITE" id="PS50935">
    <property type="entry name" value="SSB"/>
    <property type="match status" value="1"/>
</dbReference>
<accession>A0A0W8E241</accession>
<feature type="region of interest" description="Disordered" evidence="2">
    <location>
        <begin position="100"/>
        <end position="122"/>
    </location>
</feature>
<dbReference type="GO" id="GO:0003697">
    <property type="term" value="F:single-stranded DNA binding"/>
    <property type="evidence" value="ECO:0007669"/>
    <property type="project" value="InterPro"/>
</dbReference>
<dbReference type="NCBIfam" id="TIGR00621">
    <property type="entry name" value="ssb"/>
    <property type="match status" value="1"/>
</dbReference>
<protein>
    <submittedName>
        <fullName evidence="3">Single-stranded dna-binding protein</fullName>
    </submittedName>
</protein>
<evidence type="ECO:0000256" key="1">
    <source>
        <dbReference type="ARBA" id="ARBA00023125"/>
    </source>
</evidence>
<dbReference type="Pfam" id="PF00436">
    <property type="entry name" value="SSB"/>
    <property type="match status" value="1"/>
</dbReference>
<dbReference type="GO" id="GO:0006260">
    <property type="term" value="P:DNA replication"/>
    <property type="evidence" value="ECO:0007669"/>
    <property type="project" value="InterPro"/>
</dbReference>
<name>A0A0W8E241_9ZZZZ</name>
<evidence type="ECO:0000256" key="2">
    <source>
        <dbReference type="SAM" id="MobiDB-lite"/>
    </source>
</evidence>
<dbReference type="InterPro" id="IPR011344">
    <property type="entry name" value="ssDNA-bd"/>
</dbReference>
<dbReference type="HAMAP" id="MF_00984">
    <property type="entry name" value="SSB"/>
    <property type="match status" value="1"/>
</dbReference>
<dbReference type="EMBL" id="LNQE01001915">
    <property type="protein sequence ID" value="KUG02686.1"/>
    <property type="molecule type" value="Genomic_DNA"/>
</dbReference>
<dbReference type="PANTHER" id="PTHR10302">
    <property type="entry name" value="SINGLE-STRANDED DNA-BINDING PROTEIN"/>
    <property type="match status" value="1"/>
</dbReference>
<keyword evidence="1 3" id="KW-0238">DNA-binding</keyword>
<comment type="caution">
    <text evidence="3">The sequence shown here is derived from an EMBL/GenBank/DDBJ whole genome shotgun (WGS) entry which is preliminary data.</text>
</comment>
<dbReference type="InterPro" id="IPR000424">
    <property type="entry name" value="Primosome_PriB/ssb"/>
</dbReference>
<dbReference type="AlphaFoldDB" id="A0A0W8E241"/>
<reference evidence="3" key="1">
    <citation type="journal article" date="2015" name="Proc. Natl. Acad. Sci. U.S.A.">
        <title>Networks of energetic and metabolic interactions define dynamics in microbial communities.</title>
        <authorList>
            <person name="Embree M."/>
            <person name="Liu J.K."/>
            <person name="Al-Bassam M.M."/>
            <person name="Zengler K."/>
        </authorList>
    </citation>
    <scope>NUCLEOTIDE SEQUENCE</scope>
</reference>
<dbReference type="PANTHER" id="PTHR10302:SF27">
    <property type="entry name" value="SINGLE-STRANDED DNA-BINDING PROTEIN"/>
    <property type="match status" value="1"/>
</dbReference>
<dbReference type="InterPro" id="IPR012340">
    <property type="entry name" value="NA-bd_OB-fold"/>
</dbReference>
<dbReference type="SUPFAM" id="SSF50249">
    <property type="entry name" value="Nucleic acid-binding proteins"/>
    <property type="match status" value="1"/>
</dbReference>
<feature type="compositionally biased region" description="Polar residues" evidence="2">
    <location>
        <begin position="106"/>
        <end position="116"/>
    </location>
</feature>
<gene>
    <name evidence="3" type="ORF">ASZ90_019945</name>
</gene>
<dbReference type="GO" id="GO:0009295">
    <property type="term" value="C:nucleoid"/>
    <property type="evidence" value="ECO:0007669"/>
    <property type="project" value="TreeGrafter"/>
</dbReference>
<proteinExistence type="inferred from homology"/>
<dbReference type="Gene3D" id="2.40.50.140">
    <property type="entry name" value="Nucleic acid-binding proteins"/>
    <property type="match status" value="1"/>
</dbReference>